<dbReference type="EMBL" id="OIVN01001987">
    <property type="protein sequence ID" value="SPC99541.1"/>
    <property type="molecule type" value="Genomic_DNA"/>
</dbReference>
<dbReference type="InterPro" id="IPR005162">
    <property type="entry name" value="Retrotrans_gag_dom"/>
</dbReference>
<feature type="compositionally biased region" description="Polar residues" evidence="9">
    <location>
        <begin position="275"/>
        <end position="286"/>
    </location>
</feature>
<dbReference type="GO" id="GO:0003723">
    <property type="term" value="F:RNA binding"/>
    <property type="evidence" value="ECO:0007669"/>
    <property type="project" value="UniProtKB-KW"/>
</dbReference>
<keyword evidence="3" id="KW-0540">Nuclease</keyword>
<dbReference type="Gene3D" id="3.30.70.270">
    <property type="match status" value="2"/>
</dbReference>
<evidence type="ECO:0000256" key="8">
    <source>
        <dbReference type="ARBA" id="ARBA00023268"/>
    </source>
</evidence>
<dbReference type="SUPFAM" id="SSF50630">
    <property type="entry name" value="Acid proteases"/>
    <property type="match status" value="1"/>
</dbReference>
<keyword evidence="1" id="KW-0808">Transferase</keyword>
<feature type="region of interest" description="Disordered" evidence="9">
    <location>
        <begin position="66"/>
        <end position="102"/>
    </location>
</feature>
<keyword evidence="7" id="KW-0229">DNA integration</keyword>
<evidence type="ECO:0000256" key="7">
    <source>
        <dbReference type="ARBA" id="ARBA00022908"/>
    </source>
</evidence>
<feature type="region of interest" description="Disordered" evidence="9">
    <location>
        <begin position="275"/>
        <end position="302"/>
    </location>
</feature>
<evidence type="ECO:0000256" key="2">
    <source>
        <dbReference type="ARBA" id="ARBA00022695"/>
    </source>
</evidence>
<feature type="domain" description="Reverse transcriptase/retrotransposon-derived protein RNase H-like" evidence="12">
    <location>
        <begin position="1036"/>
        <end position="1107"/>
    </location>
</feature>
<proteinExistence type="predicted"/>
<evidence type="ECO:0000256" key="5">
    <source>
        <dbReference type="ARBA" id="ARBA00022842"/>
    </source>
</evidence>
<dbReference type="InterPro" id="IPR043128">
    <property type="entry name" value="Rev_trsase/Diguanyl_cyclase"/>
</dbReference>
<feature type="domain" description="Reverse transcriptase" evidence="10">
    <location>
        <begin position="813"/>
        <end position="971"/>
    </location>
</feature>
<feature type="compositionally biased region" description="Basic and acidic residues" evidence="9">
    <location>
        <begin position="292"/>
        <end position="301"/>
    </location>
</feature>
<protein>
    <recommendedName>
        <fullName evidence="15">Reverse transcriptase domain-containing protein</fullName>
    </recommendedName>
</protein>
<dbReference type="Pfam" id="PF13650">
    <property type="entry name" value="Asp_protease_2"/>
    <property type="match status" value="1"/>
</dbReference>
<dbReference type="SUPFAM" id="SSF56672">
    <property type="entry name" value="DNA/RNA polymerases"/>
    <property type="match status" value="1"/>
</dbReference>
<keyword evidence="4" id="KW-0255">Endonuclease</keyword>
<feature type="compositionally biased region" description="Basic and acidic residues" evidence="9">
    <location>
        <begin position="66"/>
        <end position="90"/>
    </location>
</feature>
<reference evidence="14" key="1">
    <citation type="submission" date="2018-02" db="EMBL/GenBank/DDBJ databases">
        <authorList>
            <person name="Cohen D.B."/>
            <person name="Kent A.D."/>
        </authorList>
    </citation>
    <scope>NUCLEOTIDE SEQUENCE</scope>
</reference>
<dbReference type="PANTHER" id="PTHR37984:SF5">
    <property type="entry name" value="PROTEIN NYNRIN-LIKE"/>
    <property type="match status" value="1"/>
</dbReference>
<feature type="domain" description="Retrotransposon gag" evidence="11">
    <location>
        <begin position="147"/>
        <end position="228"/>
    </location>
</feature>
<dbReference type="GO" id="GO:0015074">
    <property type="term" value="P:DNA integration"/>
    <property type="evidence" value="ECO:0007669"/>
    <property type="project" value="UniProtKB-KW"/>
</dbReference>
<dbReference type="PROSITE" id="PS00141">
    <property type="entry name" value="ASP_PROTEASE"/>
    <property type="match status" value="1"/>
</dbReference>
<dbReference type="InterPro" id="IPR041577">
    <property type="entry name" value="RT_RNaseH_2"/>
</dbReference>
<dbReference type="InterPro" id="IPR041588">
    <property type="entry name" value="Integrase_H2C2"/>
</dbReference>
<dbReference type="InterPro" id="IPR001969">
    <property type="entry name" value="Aspartic_peptidase_AS"/>
</dbReference>
<evidence type="ECO:0000259" key="11">
    <source>
        <dbReference type="Pfam" id="PF03732"/>
    </source>
</evidence>
<keyword evidence="5" id="KW-0460">Magnesium</keyword>
<keyword evidence="4" id="KW-0378">Hydrolase</keyword>
<dbReference type="Gene3D" id="1.10.340.70">
    <property type="match status" value="1"/>
</dbReference>
<keyword evidence="6" id="KW-0694">RNA-binding</keyword>
<dbReference type="Pfam" id="PF00078">
    <property type="entry name" value="RVT_1"/>
    <property type="match status" value="1"/>
</dbReference>
<dbReference type="Pfam" id="PF17919">
    <property type="entry name" value="RT_RNaseH_2"/>
    <property type="match status" value="1"/>
</dbReference>
<dbReference type="Pfam" id="PF17921">
    <property type="entry name" value="Integrase_H2C2"/>
    <property type="match status" value="1"/>
</dbReference>
<organism evidence="14">
    <name type="scientific">Fagus sylvatica</name>
    <name type="common">Beechnut</name>
    <dbReference type="NCBI Taxonomy" id="28930"/>
    <lineage>
        <taxon>Eukaryota</taxon>
        <taxon>Viridiplantae</taxon>
        <taxon>Streptophyta</taxon>
        <taxon>Embryophyta</taxon>
        <taxon>Tracheophyta</taxon>
        <taxon>Spermatophyta</taxon>
        <taxon>Magnoliopsida</taxon>
        <taxon>eudicotyledons</taxon>
        <taxon>Gunneridae</taxon>
        <taxon>Pentapetalae</taxon>
        <taxon>rosids</taxon>
        <taxon>fabids</taxon>
        <taxon>Fagales</taxon>
        <taxon>Fagaceae</taxon>
        <taxon>Fagus</taxon>
    </lineage>
</organism>
<keyword evidence="8" id="KW-0511">Multifunctional enzyme</keyword>
<evidence type="ECO:0000256" key="3">
    <source>
        <dbReference type="ARBA" id="ARBA00022722"/>
    </source>
</evidence>
<keyword evidence="2" id="KW-0548">Nucleotidyltransferase</keyword>
<evidence type="ECO:0000259" key="10">
    <source>
        <dbReference type="Pfam" id="PF00078"/>
    </source>
</evidence>
<feature type="domain" description="Integrase zinc-binding" evidence="13">
    <location>
        <begin position="1403"/>
        <end position="1456"/>
    </location>
</feature>
<name>A0A2N9GJR9_FAGSY</name>
<dbReference type="Gene3D" id="3.10.10.10">
    <property type="entry name" value="HIV Type 1 Reverse Transcriptase, subunit A, domain 1"/>
    <property type="match status" value="1"/>
</dbReference>
<dbReference type="Pfam" id="PF03732">
    <property type="entry name" value="Retrotrans_gag"/>
    <property type="match status" value="1"/>
</dbReference>
<dbReference type="PANTHER" id="PTHR37984">
    <property type="entry name" value="PROTEIN CBG26694"/>
    <property type="match status" value="1"/>
</dbReference>
<evidence type="ECO:0008006" key="15">
    <source>
        <dbReference type="Google" id="ProtNLM"/>
    </source>
</evidence>
<evidence type="ECO:0000256" key="6">
    <source>
        <dbReference type="ARBA" id="ARBA00022884"/>
    </source>
</evidence>
<dbReference type="InterPro" id="IPR000477">
    <property type="entry name" value="RT_dom"/>
</dbReference>
<dbReference type="GO" id="GO:0016779">
    <property type="term" value="F:nucleotidyltransferase activity"/>
    <property type="evidence" value="ECO:0007669"/>
    <property type="project" value="UniProtKB-KW"/>
</dbReference>
<sequence length="1647" mass="185055">MPPKTRKSGLERSQDVSVTQGESPHPIDHEVHHEDTDPPPPTIMFDMIKALQVSQHEVVDLIKELRDEKNSRNQREPPEREVELNKKDNTINKPAGGDEPPQYMTFLRMPTFTQYDGRKGNVTEHVSKFLDAMGPHAGNGNLCLREFSKSLIDHAYTWYTTLKPDSVRTWDNMVEVFCTKYFHVEDKITLLTLHNTKQGPTEGLLPYIKRFRDAALDCYGNHEESELVEICITNMLTEYRAHLENLDIVRFTALLQKAGKTALSVKAQVEKPKRSGQQVLVVSTQPDTKRKRQEDKPREELTPIPCTEQEMHAILDKWIANGLIRPAKRPPTEEQKKHERYCSLHQYVHHPTIECRTLRKMFQTKIKDETLELSKPQQEVQRNPLPQHGRGATAVVIHGNVADLDMDKEEIAPSESTIMALQKSPKFRSLFDQLRLGAEARKMATGALVSIAAESGAQCFTAEAQASRVYLETTNAISFTDEDMEVQYPDHKRSPYLTTSINEVQVRRALVDTGSSLNLIPVSTLQTANISRRKVQSTPMEVTGFGGATEYTIGHIQLALKVGPILSLTRFHVIDSAVSYHVFLGRPWLHKHKLVSSTYHQCVKGRLNGKPISIPANNTLFDETEAHFVEAAFYEDLAPARESSTSRTMGTPLSAWEDIRDHPEADLKNMLELKRKRKEAEDPGKKLGGAIPSCCAIQEAVRSPNEGLMEEPQEEVDYQPSLAAEDLEVINLSDNPETQRPISISASLFVGERTSLVELLKEYQDVFAWQYDQMPGLDPGLVAHALNVEPGTRPVGLLSLFNTHNGYPNIVPVKKKNGQIRCCVDFRNLNKTCPKDEFTLPSMDVLIDSAVGHEMFSFMDSFSGYNQIRMSPKDAEKIAFRTPIGNFYYIVMPFGLKNVGATYQRTMTTIFHDMMHREIEDYVDDVVVKSKTREGHLETLKKVLERCRVYKLRMNLLKCAFGVSAGKFLGFLVHKRGIDVDLAKATAIATMKPPTNVKQLKSFLGRLSYIRRFIPGLASLTFYFSHLLKKNVPFVWSQECQKAFETLKQIMSKLPTVCAPVMGKPLKLYLASNNQAIGALIAQDDEQGQEQTVYYVSRALKEDGDALLKSRVSMLSIGRAVLSGRLARWLLQLSEYEITPITPTTIKSQVIAKMMAQFPGEDSFCISDEVLGEVHEVATMDHTNFSWILRFDGSFVTTEGGAGIVLSKEGHQAVAMSFKLGFPCSNNASAKQMGIISLKEPTLAPYRTLTQKLEEKFDTLTIEYAHKSENRYVDALAALGSQVAFEGEALLRRDVPAEPASGTGSDMAVAGSNKEKSKTLIGCPCKNMRIRQEHQSLSQTFRELAITGLACAKKPQQSKGFFQKLVERLTKLKRQALRYFTEWSFLFKKGLAGEPLRCLGPSESRAALKEAHAGECGEHQGKKKLYQQLLSLGYYWPTMKKDAAEFVKTCHTCQVMARPKQPIACSYAFSVKWCSIMARIGAFISWMCCGPIGHPLKPPLVSPHSLLVYGTEAIAPIEIAIPTPCVIQGTKNDVDASMCAELRTCDLEALEEARNQALEKTRRYHLKMVRAYGKIVKERIFVTGQLVLKAANYVRRGLPSPFKFAFNWEGPYVIREAHVSGYYKLSKADGTVLVDPVNGKWLKHYYA</sequence>
<evidence type="ECO:0000256" key="4">
    <source>
        <dbReference type="ARBA" id="ARBA00022759"/>
    </source>
</evidence>
<dbReference type="FunFam" id="3.30.70.270:FF:000020">
    <property type="entry name" value="Transposon Tf2-6 polyprotein-like Protein"/>
    <property type="match status" value="1"/>
</dbReference>
<dbReference type="GO" id="GO:0006508">
    <property type="term" value="P:proteolysis"/>
    <property type="evidence" value="ECO:0007669"/>
    <property type="project" value="InterPro"/>
</dbReference>
<dbReference type="CDD" id="cd00303">
    <property type="entry name" value="retropepsin_like"/>
    <property type="match status" value="1"/>
</dbReference>
<dbReference type="InterPro" id="IPR043502">
    <property type="entry name" value="DNA/RNA_pol_sf"/>
</dbReference>
<accession>A0A2N9GJR9</accession>
<evidence type="ECO:0000259" key="12">
    <source>
        <dbReference type="Pfam" id="PF17919"/>
    </source>
</evidence>
<dbReference type="GO" id="GO:0004519">
    <property type="term" value="F:endonuclease activity"/>
    <property type="evidence" value="ECO:0007669"/>
    <property type="project" value="UniProtKB-KW"/>
</dbReference>
<evidence type="ECO:0000259" key="13">
    <source>
        <dbReference type="Pfam" id="PF17921"/>
    </source>
</evidence>
<evidence type="ECO:0000256" key="1">
    <source>
        <dbReference type="ARBA" id="ARBA00022679"/>
    </source>
</evidence>
<gene>
    <name evidence="14" type="ORF">FSB_LOCUS27423</name>
</gene>
<evidence type="ECO:0000256" key="9">
    <source>
        <dbReference type="SAM" id="MobiDB-lite"/>
    </source>
</evidence>
<dbReference type="Gene3D" id="2.40.70.10">
    <property type="entry name" value="Acid Proteases"/>
    <property type="match status" value="1"/>
</dbReference>
<evidence type="ECO:0000313" key="14">
    <source>
        <dbReference type="EMBL" id="SPC99541.1"/>
    </source>
</evidence>
<dbReference type="InterPro" id="IPR050951">
    <property type="entry name" value="Retrovirus_Pol_polyprotein"/>
</dbReference>
<dbReference type="GO" id="GO:0004190">
    <property type="term" value="F:aspartic-type endopeptidase activity"/>
    <property type="evidence" value="ECO:0007669"/>
    <property type="project" value="InterPro"/>
</dbReference>
<feature type="compositionally biased region" description="Basic and acidic residues" evidence="9">
    <location>
        <begin position="25"/>
        <end position="36"/>
    </location>
</feature>
<feature type="region of interest" description="Disordered" evidence="9">
    <location>
        <begin position="1"/>
        <end position="42"/>
    </location>
</feature>
<dbReference type="CDD" id="cd01647">
    <property type="entry name" value="RT_LTR"/>
    <property type="match status" value="1"/>
</dbReference>
<dbReference type="InterPro" id="IPR021109">
    <property type="entry name" value="Peptidase_aspartic_dom_sf"/>
</dbReference>